<proteinExistence type="predicted"/>
<dbReference type="Proteomes" id="UP000241587">
    <property type="component" value="Unassembled WGS sequence"/>
</dbReference>
<dbReference type="AlphaFoldDB" id="A0A2T4GWZ3"/>
<dbReference type="EMBL" id="PVEM01000006">
    <property type="protein sequence ID" value="PTD08055.1"/>
    <property type="molecule type" value="Genomic_DNA"/>
</dbReference>
<keyword evidence="4" id="KW-1185">Reference proteome</keyword>
<feature type="signal peptide" evidence="1">
    <location>
        <begin position="1"/>
        <end position="17"/>
    </location>
</feature>
<accession>A0A2T4GWZ3</accession>
<evidence type="ECO:0000313" key="2">
    <source>
        <dbReference type="EMBL" id="PTD08055.1"/>
    </source>
</evidence>
<keyword evidence="1" id="KW-0732">Signal</keyword>
<feature type="chain" id="PRO_5036322909" evidence="1">
    <location>
        <begin position="18"/>
        <end position="93"/>
    </location>
</feature>
<sequence>MKASMIVALPFLVLASAAPTKLDERQPVEVSKVVSKVESIVKCDAKIVRSIPVCFPDVVAGDPIGLTEIETCMEKLSKSSGRAVRLETIPCIF</sequence>
<dbReference type="EMBL" id="CP064747">
    <property type="protein sequence ID" value="QPC59719.1"/>
    <property type="molecule type" value="Genomic_DNA"/>
</dbReference>
<dbReference type="Proteomes" id="UP000663297">
    <property type="component" value="Chromosome 1"/>
</dbReference>
<evidence type="ECO:0000313" key="4">
    <source>
        <dbReference type="Proteomes" id="UP000241587"/>
    </source>
</evidence>
<reference evidence="2 4" key="1">
    <citation type="submission" date="2018-02" db="EMBL/GenBank/DDBJ databases">
        <title>Fusarium culmorum secondary metabolites in fungal-bacterial-plant interactions.</title>
        <authorList>
            <person name="Schmidt R."/>
        </authorList>
    </citation>
    <scope>NUCLEOTIDE SEQUENCE [LARGE SCALE GENOMIC DNA]</scope>
    <source>
        <strain evidence="2 4">PV</strain>
    </source>
</reference>
<reference evidence="3" key="2">
    <citation type="submission" date="2020-11" db="EMBL/GenBank/DDBJ databases">
        <title>The chromosome-scale genome resource for two endophytic Fusarium species: F. culmorum and F. pseudograminearum.</title>
        <authorList>
            <person name="Yuan Z."/>
        </authorList>
    </citation>
    <scope>NUCLEOTIDE SEQUENCE</scope>
    <source>
        <strain evidence="3">Class2-1B</strain>
    </source>
</reference>
<dbReference type="OMA" id="TEIETCM"/>
<protein>
    <submittedName>
        <fullName evidence="2">Uncharacterized protein</fullName>
    </submittedName>
</protein>
<dbReference type="OrthoDB" id="5090416at2759"/>
<evidence type="ECO:0000256" key="1">
    <source>
        <dbReference type="SAM" id="SignalP"/>
    </source>
</evidence>
<gene>
    <name evidence="2" type="ORF">FCULG_00006135</name>
    <name evidence="3" type="ORF">HYE67_001950</name>
</gene>
<evidence type="ECO:0000313" key="3">
    <source>
        <dbReference type="EMBL" id="QPC59719.1"/>
    </source>
</evidence>
<name>A0A2T4GWZ3_FUSCU</name>
<organism evidence="2 4">
    <name type="scientific">Fusarium culmorum</name>
    <dbReference type="NCBI Taxonomy" id="5516"/>
    <lineage>
        <taxon>Eukaryota</taxon>
        <taxon>Fungi</taxon>
        <taxon>Dikarya</taxon>
        <taxon>Ascomycota</taxon>
        <taxon>Pezizomycotina</taxon>
        <taxon>Sordariomycetes</taxon>
        <taxon>Hypocreomycetidae</taxon>
        <taxon>Hypocreales</taxon>
        <taxon>Nectriaceae</taxon>
        <taxon>Fusarium</taxon>
    </lineage>
</organism>